<dbReference type="Proteomes" id="UP000681722">
    <property type="component" value="Unassembled WGS sequence"/>
</dbReference>
<reference evidence="2" key="1">
    <citation type="submission" date="2021-02" db="EMBL/GenBank/DDBJ databases">
        <authorList>
            <person name="Nowell W R."/>
        </authorList>
    </citation>
    <scope>NUCLEOTIDE SEQUENCE</scope>
</reference>
<proteinExistence type="predicted"/>
<keyword evidence="4" id="KW-1185">Reference proteome</keyword>
<gene>
    <name evidence="2" type="ORF">GPM918_LOCUS46492</name>
    <name evidence="3" type="ORF">SRO942_LOCUS50762</name>
</gene>
<feature type="region of interest" description="Disordered" evidence="1">
    <location>
        <begin position="1"/>
        <end position="29"/>
    </location>
</feature>
<evidence type="ECO:0000256" key="1">
    <source>
        <dbReference type="SAM" id="MobiDB-lite"/>
    </source>
</evidence>
<accession>A0A816GPF8</accession>
<protein>
    <submittedName>
        <fullName evidence="2">Uncharacterized protein</fullName>
    </submittedName>
</protein>
<feature type="non-terminal residue" evidence="2">
    <location>
        <position position="29"/>
    </location>
</feature>
<comment type="caution">
    <text evidence="2">The sequence shown here is derived from an EMBL/GenBank/DDBJ whole genome shotgun (WGS) entry which is preliminary data.</text>
</comment>
<dbReference type="EMBL" id="CAJOBC010147989">
    <property type="protein sequence ID" value="CAF4665990.1"/>
    <property type="molecule type" value="Genomic_DNA"/>
</dbReference>
<dbReference type="EMBL" id="CAJNOQ010063990">
    <property type="protein sequence ID" value="CAF1676673.1"/>
    <property type="molecule type" value="Genomic_DNA"/>
</dbReference>
<evidence type="ECO:0000313" key="2">
    <source>
        <dbReference type="EMBL" id="CAF1676673.1"/>
    </source>
</evidence>
<organism evidence="2 4">
    <name type="scientific">Didymodactylos carnosus</name>
    <dbReference type="NCBI Taxonomy" id="1234261"/>
    <lineage>
        <taxon>Eukaryota</taxon>
        <taxon>Metazoa</taxon>
        <taxon>Spiralia</taxon>
        <taxon>Gnathifera</taxon>
        <taxon>Rotifera</taxon>
        <taxon>Eurotatoria</taxon>
        <taxon>Bdelloidea</taxon>
        <taxon>Philodinida</taxon>
        <taxon>Philodinidae</taxon>
        <taxon>Didymodactylos</taxon>
    </lineage>
</organism>
<evidence type="ECO:0000313" key="4">
    <source>
        <dbReference type="Proteomes" id="UP000663829"/>
    </source>
</evidence>
<evidence type="ECO:0000313" key="3">
    <source>
        <dbReference type="EMBL" id="CAF4665990.1"/>
    </source>
</evidence>
<dbReference type="Proteomes" id="UP000663829">
    <property type="component" value="Unassembled WGS sequence"/>
</dbReference>
<name>A0A816GPF8_9BILA</name>
<sequence length="29" mass="3205">MSSCRSWQPWKTAASTGEGTPQKPPEPQM</sequence>
<dbReference type="AlphaFoldDB" id="A0A816GPF8"/>